<protein>
    <submittedName>
        <fullName evidence="1">Uncharacterized protein</fullName>
    </submittedName>
</protein>
<organism evidence="1 2">
    <name type="scientific">Anisodus acutangulus</name>
    <dbReference type="NCBI Taxonomy" id="402998"/>
    <lineage>
        <taxon>Eukaryota</taxon>
        <taxon>Viridiplantae</taxon>
        <taxon>Streptophyta</taxon>
        <taxon>Embryophyta</taxon>
        <taxon>Tracheophyta</taxon>
        <taxon>Spermatophyta</taxon>
        <taxon>Magnoliopsida</taxon>
        <taxon>eudicotyledons</taxon>
        <taxon>Gunneridae</taxon>
        <taxon>Pentapetalae</taxon>
        <taxon>asterids</taxon>
        <taxon>lamiids</taxon>
        <taxon>Solanales</taxon>
        <taxon>Solanaceae</taxon>
        <taxon>Solanoideae</taxon>
        <taxon>Hyoscyameae</taxon>
        <taxon>Anisodus</taxon>
    </lineage>
</organism>
<keyword evidence="2" id="KW-1185">Reference proteome</keyword>
<proteinExistence type="predicted"/>
<comment type="caution">
    <text evidence="1">The sequence shown here is derived from an EMBL/GenBank/DDBJ whole genome shotgun (WGS) entry which is preliminary data.</text>
</comment>
<name>A0A9Q1L1P8_9SOLA</name>
<evidence type="ECO:0000313" key="2">
    <source>
        <dbReference type="Proteomes" id="UP001152561"/>
    </source>
</evidence>
<dbReference type="AlphaFoldDB" id="A0A9Q1L1P8"/>
<dbReference type="OrthoDB" id="1424968at2759"/>
<accession>A0A9Q1L1P8</accession>
<dbReference type="EMBL" id="JAJAGQ010000024">
    <property type="protein sequence ID" value="KAJ8526632.1"/>
    <property type="molecule type" value="Genomic_DNA"/>
</dbReference>
<dbReference type="Proteomes" id="UP001152561">
    <property type="component" value="Unassembled WGS sequence"/>
</dbReference>
<gene>
    <name evidence="1" type="ORF">K7X08_029109</name>
</gene>
<sequence>MNGWFAAYSRRVLEGKKYPSNNSSRISVHENPYTMEINPKTCMSSQMMQTEHNCFQLAMGRSGGYMMNHAEIQEVNRVFRGSGSSSMSLPVLQSQMNYNLCGSSSSGGGGNCFTISGLNLNLGGDVTTSQPQVMNQQDVSSSDHQAGYGADMSSGNAMNRSMAMENCADLDNYWATY</sequence>
<reference evidence="2" key="1">
    <citation type="journal article" date="2023" name="Proc. Natl. Acad. Sci. U.S.A.">
        <title>Genomic and structural basis for evolution of tropane alkaloid biosynthesis.</title>
        <authorList>
            <person name="Wanga Y.-J."/>
            <person name="Taina T."/>
            <person name="Yua J.-Y."/>
            <person name="Lia J."/>
            <person name="Xua B."/>
            <person name="Chenc J."/>
            <person name="D'Auriad J.C."/>
            <person name="Huanga J.-P."/>
            <person name="Huanga S.-X."/>
        </authorList>
    </citation>
    <scope>NUCLEOTIDE SEQUENCE [LARGE SCALE GENOMIC DNA]</scope>
    <source>
        <strain evidence="2">cv. KIB-2019</strain>
    </source>
</reference>
<evidence type="ECO:0000313" key="1">
    <source>
        <dbReference type="EMBL" id="KAJ8526632.1"/>
    </source>
</evidence>